<dbReference type="AlphaFoldDB" id="A0A0G4H4Q4"/>
<protein>
    <submittedName>
        <fullName evidence="2">Uncharacterized protein</fullName>
    </submittedName>
</protein>
<dbReference type="InParanoid" id="A0A0G4H4Q4"/>
<proteinExistence type="predicted"/>
<gene>
    <name evidence="2" type="ORF">Vbra_10540</name>
</gene>
<accession>A0A0G4H4Q4</accession>
<evidence type="ECO:0000313" key="2">
    <source>
        <dbReference type="EMBL" id="CEM38528.1"/>
    </source>
</evidence>
<evidence type="ECO:0000256" key="1">
    <source>
        <dbReference type="SAM" id="MobiDB-lite"/>
    </source>
</evidence>
<dbReference type="OrthoDB" id="629492at2759"/>
<organism evidence="2 3">
    <name type="scientific">Vitrella brassicaformis (strain CCMP3155)</name>
    <dbReference type="NCBI Taxonomy" id="1169540"/>
    <lineage>
        <taxon>Eukaryota</taxon>
        <taxon>Sar</taxon>
        <taxon>Alveolata</taxon>
        <taxon>Colpodellida</taxon>
        <taxon>Vitrellaceae</taxon>
        <taxon>Vitrella</taxon>
    </lineage>
</organism>
<reference evidence="2 3" key="1">
    <citation type="submission" date="2014-11" db="EMBL/GenBank/DDBJ databases">
        <authorList>
            <person name="Zhu J."/>
            <person name="Qi W."/>
            <person name="Song R."/>
        </authorList>
    </citation>
    <scope>NUCLEOTIDE SEQUENCE [LARGE SCALE GENOMIC DNA]</scope>
</reference>
<feature type="region of interest" description="Disordered" evidence="1">
    <location>
        <begin position="41"/>
        <end position="90"/>
    </location>
</feature>
<dbReference type="VEuPathDB" id="CryptoDB:Vbra_10540"/>
<dbReference type="Proteomes" id="UP000041254">
    <property type="component" value="Unassembled WGS sequence"/>
</dbReference>
<dbReference type="EMBL" id="CDMY01000989">
    <property type="protein sequence ID" value="CEM38528.1"/>
    <property type="molecule type" value="Genomic_DNA"/>
</dbReference>
<evidence type="ECO:0000313" key="3">
    <source>
        <dbReference type="Proteomes" id="UP000041254"/>
    </source>
</evidence>
<feature type="compositionally biased region" description="Basic and acidic residues" evidence="1">
    <location>
        <begin position="58"/>
        <end position="83"/>
    </location>
</feature>
<keyword evidence="3" id="KW-1185">Reference proteome</keyword>
<sequence length="90" mass="10446">MAVSGQRNVMEIQHQIRRNADETRSYIDDLYQWQENFRKAPTTKHKVDNPFKDTATAPHKDNQGEGEGEARQLQRTGRHEGLLRRLGQMG</sequence>
<name>A0A0G4H4Q4_VITBC</name>